<reference evidence="3" key="1">
    <citation type="journal article" date="2014" name="Front. Microbiol.">
        <title>High frequency of phylogenetically diverse reductive dehalogenase-homologous genes in deep subseafloor sedimentary metagenomes.</title>
        <authorList>
            <person name="Kawai M."/>
            <person name="Futagami T."/>
            <person name="Toyoda A."/>
            <person name="Takaki Y."/>
            <person name="Nishi S."/>
            <person name="Hori S."/>
            <person name="Arai W."/>
            <person name="Tsubouchi T."/>
            <person name="Morono Y."/>
            <person name="Uchiyama I."/>
            <person name="Ito T."/>
            <person name="Fujiyama A."/>
            <person name="Inagaki F."/>
            <person name="Takami H."/>
        </authorList>
    </citation>
    <scope>NUCLEOTIDE SEQUENCE</scope>
    <source>
        <strain evidence="3">Expedition CK06-06</strain>
    </source>
</reference>
<feature type="non-terminal residue" evidence="3">
    <location>
        <position position="135"/>
    </location>
</feature>
<evidence type="ECO:0000313" key="3">
    <source>
        <dbReference type="EMBL" id="GAG42101.1"/>
    </source>
</evidence>
<gene>
    <name evidence="3" type="ORF">S01H1_84342</name>
</gene>
<accession>X0Z096</accession>
<feature type="non-terminal residue" evidence="3">
    <location>
        <position position="1"/>
    </location>
</feature>
<organism evidence="3">
    <name type="scientific">marine sediment metagenome</name>
    <dbReference type="NCBI Taxonomy" id="412755"/>
    <lineage>
        <taxon>unclassified sequences</taxon>
        <taxon>metagenomes</taxon>
        <taxon>ecological metagenomes</taxon>
    </lineage>
</organism>
<evidence type="ECO:0000259" key="2">
    <source>
        <dbReference type="PROSITE" id="PS50112"/>
    </source>
</evidence>
<feature type="coiled-coil region" evidence="1">
    <location>
        <begin position="5"/>
        <end position="42"/>
    </location>
</feature>
<dbReference type="SUPFAM" id="SSF55785">
    <property type="entry name" value="PYP-like sensor domain (PAS domain)"/>
    <property type="match status" value="1"/>
</dbReference>
<keyword evidence="1" id="KW-0175">Coiled coil</keyword>
<dbReference type="CDD" id="cd00130">
    <property type="entry name" value="PAS"/>
    <property type="match status" value="1"/>
</dbReference>
<dbReference type="Gene3D" id="3.30.450.20">
    <property type="entry name" value="PAS domain"/>
    <property type="match status" value="1"/>
</dbReference>
<dbReference type="InterPro" id="IPR035965">
    <property type="entry name" value="PAS-like_dom_sf"/>
</dbReference>
<dbReference type="InterPro" id="IPR000014">
    <property type="entry name" value="PAS"/>
</dbReference>
<feature type="domain" description="PAS" evidence="2">
    <location>
        <begin position="46"/>
        <end position="117"/>
    </location>
</feature>
<dbReference type="NCBIfam" id="TIGR00229">
    <property type="entry name" value="sensory_box"/>
    <property type="match status" value="1"/>
</dbReference>
<dbReference type="PROSITE" id="PS50112">
    <property type="entry name" value="PAS"/>
    <property type="match status" value="1"/>
</dbReference>
<protein>
    <recommendedName>
        <fullName evidence="2">PAS domain-containing protein</fullName>
    </recommendedName>
</protein>
<dbReference type="Pfam" id="PF13426">
    <property type="entry name" value="PAS_9"/>
    <property type="match status" value="1"/>
</dbReference>
<comment type="caution">
    <text evidence="3">The sequence shown here is derived from an EMBL/GenBank/DDBJ whole genome shotgun (WGS) entry which is preliminary data.</text>
</comment>
<dbReference type="EMBL" id="BARS01057553">
    <property type="protein sequence ID" value="GAG42101.1"/>
    <property type="molecule type" value="Genomic_DNA"/>
</dbReference>
<sequence>LENRIIELEKSESGLKKKNKELQAANEKSTATNKVLKEKEKRPQVSEKKYHLLTDSLLDGIYEFDLKGKFIYVNKTIVDMLGYSKDEALNNIRINDIIIDEGRISSRKAIDEILKGKTIVGERTFIRKDGTRFTG</sequence>
<proteinExistence type="predicted"/>
<dbReference type="SMART" id="SM00091">
    <property type="entry name" value="PAS"/>
    <property type="match status" value="1"/>
</dbReference>
<dbReference type="AlphaFoldDB" id="X0Z096"/>
<evidence type="ECO:0000256" key="1">
    <source>
        <dbReference type="SAM" id="Coils"/>
    </source>
</evidence>
<name>X0Z096_9ZZZZ</name>